<dbReference type="FunFam" id="2.30.30.190:FF:000013">
    <property type="entry name" value="Tubulin-folding cofactor B"/>
    <property type="match status" value="1"/>
</dbReference>
<evidence type="ECO:0000259" key="5">
    <source>
        <dbReference type="PROSITE" id="PS50245"/>
    </source>
</evidence>
<dbReference type="Pfam" id="PF14560">
    <property type="entry name" value="Ubiquitin_2"/>
    <property type="match status" value="1"/>
</dbReference>
<dbReference type="PANTHER" id="PTHR18916">
    <property type="entry name" value="DYNACTIN 1-RELATED MICROTUBULE-BINDING"/>
    <property type="match status" value="1"/>
</dbReference>
<evidence type="ECO:0000313" key="7">
    <source>
        <dbReference type="WBParaSite" id="PSAMB.scaffold4641size13991.g24804.t1"/>
    </source>
</evidence>
<dbReference type="GO" id="GO:0005938">
    <property type="term" value="C:cell cortex"/>
    <property type="evidence" value="ECO:0007669"/>
    <property type="project" value="TreeGrafter"/>
</dbReference>
<organism evidence="6 7">
    <name type="scientific">Plectus sambesii</name>
    <dbReference type="NCBI Taxonomy" id="2011161"/>
    <lineage>
        <taxon>Eukaryota</taxon>
        <taxon>Metazoa</taxon>
        <taxon>Ecdysozoa</taxon>
        <taxon>Nematoda</taxon>
        <taxon>Chromadorea</taxon>
        <taxon>Plectida</taxon>
        <taxon>Plectina</taxon>
        <taxon>Plectoidea</taxon>
        <taxon>Plectidae</taxon>
        <taxon>Plectus</taxon>
    </lineage>
</organism>
<dbReference type="InterPro" id="IPR045172">
    <property type="entry name" value="TBCB_Ubl"/>
</dbReference>
<dbReference type="InterPro" id="IPR000626">
    <property type="entry name" value="Ubiquitin-like_dom"/>
</dbReference>
<reference evidence="7" key="1">
    <citation type="submission" date="2022-11" db="UniProtKB">
        <authorList>
            <consortium name="WormBaseParasite"/>
        </authorList>
    </citation>
    <scope>IDENTIFICATION</scope>
</reference>
<evidence type="ECO:0000256" key="2">
    <source>
        <dbReference type="ARBA" id="ARBA00022490"/>
    </source>
</evidence>
<evidence type="ECO:0000256" key="1">
    <source>
        <dbReference type="ARBA" id="ARBA00004496"/>
    </source>
</evidence>
<dbReference type="Gene3D" id="3.10.20.90">
    <property type="entry name" value="Phosphatidylinositol 3-kinase Catalytic Subunit, Chain A, domain 1"/>
    <property type="match status" value="1"/>
</dbReference>
<dbReference type="PANTHER" id="PTHR18916:SF85">
    <property type="entry name" value="TUBULIN-FOLDING COFACTOR B"/>
    <property type="match status" value="1"/>
</dbReference>
<feature type="domain" description="CAP-Gly" evidence="5">
    <location>
        <begin position="174"/>
        <end position="216"/>
    </location>
</feature>
<dbReference type="GO" id="GO:0007023">
    <property type="term" value="P:post-chaperonin tubulin folding pathway"/>
    <property type="evidence" value="ECO:0007669"/>
    <property type="project" value="InterPro"/>
</dbReference>
<dbReference type="SMART" id="SM01052">
    <property type="entry name" value="CAP_GLY"/>
    <property type="match status" value="1"/>
</dbReference>
<dbReference type="PROSITE" id="PS50245">
    <property type="entry name" value="CAP_GLY_2"/>
    <property type="match status" value="1"/>
</dbReference>
<name>A0A914WRK8_9BILA</name>
<dbReference type="AlphaFoldDB" id="A0A914WRK8"/>
<keyword evidence="3" id="KW-0143">Chaperone</keyword>
<dbReference type="CDD" id="cd01789">
    <property type="entry name" value="Ubl_TBCB"/>
    <property type="match status" value="1"/>
</dbReference>
<dbReference type="GO" id="GO:0005634">
    <property type="term" value="C:nucleus"/>
    <property type="evidence" value="ECO:0007669"/>
    <property type="project" value="TreeGrafter"/>
</dbReference>
<keyword evidence="2" id="KW-0963">Cytoplasm</keyword>
<dbReference type="GO" id="GO:0035371">
    <property type="term" value="C:microtubule plus-end"/>
    <property type="evidence" value="ECO:0007669"/>
    <property type="project" value="TreeGrafter"/>
</dbReference>
<dbReference type="GO" id="GO:0007021">
    <property type="term" value="P:tubulin complex assembly"/>
    <property type="evidence" value="ECO:0007669"/>
    <property type="project" value="InterPro"/>
</dbReference>
<accession>A0A914WRK8</accession>
<dbReference type="SUPFAM" id="SSF54236">
    <property type="entry name" value="Ubiquitin-like"/>
    <property type="match status" value="1"/>
</dbReference>
<comment type="similarity">
    <text evidence="4">Belongs to the TBCB family.</text>
</comment>
<dbReference type="GO" id="GO:0051010">
    <property type="term" value="F:microtubule plus-end binding"/>
    <property type="evidence" value="ECO:0007669"/>
    <property type="project" value="TreeGrafter"/>
</dbReference>
<evidence type="ECO:0000256" key="4">
    <source>
        <dbReference type="ARBA" id="ARBA00025779"/>
    </source>
</evidence>
<protein>
    <submittedName>
        <fullName evidence="7">CAP-Gly domain-containing protein</fullName>
    </submittedName>
</protein>
<proteinExistence type="inferred from homology"/>
<evidence type="ECO:0000256" key="3">
    <source>
        <dbReference type="ARBA" id="ARBA00023186"/>
    </source>
</evidence>
<dbReference type="InterPro" id="IPR029071">
    <property type="entry name" value="Ubiquitin-like_domsf"/>
</dbReference>
<dbReference type="GO" id="GO:0031122">
    <property type="term" value="P:cytoplasmic microtubule organization"/>
    <property type="evidence" value="ECO:0007669"/>
    <property type="project" value="TreeGrafter"/>
</dbReference>
<dbReference type="WBParaSite" id="PSAMB.scaffold4641size13991.g24804.t1">
    <property type="protein sequence ID" value="PSAMB.scaffold4641size13991.g24804.t1"/>
    <property type="gene ID" value="PSAMB.scaffold4641size13991.g24804"/>
</dbReference>
<evidence type="ECO:0000313" key="6">
    <source>
        <dbReference type="Proteomes" id="UP000887566"/>
    </source>
</evidence>
<dbReference type="GO" id="GO:0005829">
    <property type="term" value="C:cytosol"/>
    <property type="evidence" value="ECO:0007669"/>
    <property type="project" value="UniProtKB-ARBA"/>
</dbReference>
<dbReference type="InterPro" id="IPR036859">
    <property type="entry name" value="CAP-Gly_dom_sf"/>
</dbReference>
<dbReference type="Gene3D" id="2.30.30.190">
    <property type="entry name" value="CAP Gly-rich-like domain"/>
    <property type="match status" value="1"/>
</dbReference>
<sequence>MAVNISITSSTLPFPSEKHFPASTTLMELKKKLELIVGASCDTMMLELRDKDNAFVAALNDDTATLESAGVRDGMVLHVIDTGNNSLLATDDSMVEKFELPDDVYEKRTDSVRAWKQREGLGRFNASAQGANKEKEQQIIEESEKVAANLKIGQRCQTKLANQPEKRGKIAFVGKTHFKPGVWVGVHYDEPLGRNDGTVDGQRYFECPDKYGGFVRPQDVQVGDFPELSIDDEMDEI</sequence>
<dbReference type="Proteomes" id="UP000887566">
    <property type="component" value="Unplaced"/>
</dbReference>
<dbReference type="GO" id="GO:0043014">
    <property type="term" value="F:alpha-tubulin binding"/>
    <property type="evidence" value="ECO:0007669"/>
    <property type="project" value="InterPro"/>
</dbReference>
<comment type="subcellular location">
    <subcellularLocation>
        <location evidence="1">Cytoplasm</location>
    </subcellularLocation>
</comment>
<dbReference type="Pfam" id="PF01302">
    <property type="entry name" value="CAP_GLY"/>
    <property type="match status" value="1"/>
</dbReference>
<dbReference type="SUPFAM" id="SSF74924">
    <property type="entry name" value="Cap-Gly domain"/>
    <property type="match status" value="1"/>
</dbReference>
<dbReference type="InterPro" id="IPR000938">
    <property type="entry name" value="CAP-Gly_domain"/>
</dbReference>
<keyword evidence="6" id="KW-1185">Reference proteome</keyword>